<comment type="caution">
    <text evidence="1">The sequence shown here is derived from an EMBL/GenBank/DDBJ whole genome shotgun (WGS) entry which is preliminary data.</text>
</comment>
<proteinExistence type="predicted"/>
<gene>
    <name evidence="1" type="ORF">AN2V17_12170</name>
</gene>
<evidence type="ECO:0000313" key="1">
    <source>
        <dbReference type="EMBL" id="GMQ61987.1"/>
    </source>
</evidence>
<organism evidence="1 2">
    <name type="scientific">Vallitalea maricola</name>
    <dbReference type="NCBI Taxonomy" id="3074433"/>
    <lineage>
        <taxon>Bacteria</taxon>
        <taxon>Bacillati</taxon>
        <taxon>Bacillota</taxon>
        <taxon>Clostridia</taxon>
        <taxon>Lachnospirales</taxon>
        <taxon>Vallitaleaceae</taxon>
        <taxon>Vallitalea</taxon>
    </lineage>
</organism>
<protein>
    <submittedName>
        <fullName evidence="1">Alpha/beta fold hydrolase</fullName>
    </submittedName>
</protein>
<sequence>MKNDKFFLEKNGLKLHYKINGEGKPIILLNSAFADLRIWSKVEESLSQKYKVIQLDFRYSGETEQDDSEYSLFEDLDCLINELELSKVNLIGLSAGGHTALEYAIKYPSKVDKIFIISTGLFGVDEDQKKVERMKNFQSALYSGDVEEASRIWTKMWLLGENREEDSLSSDKVVLFKEITKHNLLNGVNYKMSKFLEPPVNVSLGELEKEVFHMIGSLDYNDVFNSSEIFRENIKNYQELKVNSAHIIPFDLPELLVERVINFIK</sequence>
<dbReference type="EMBL" id="BTPU01000018">
    <property type="protein sequence ID" value="GMQ61987.1"/>
    <property type="molecule type" value="Genomic_DNA"/>
</dbReference>
<name>A0ACB5UH75_9FIRM</name>
<accession>A0ACB5UH75</accession>
<evidence type="ECO:0000313" key="2">
    <source>
        <dbReference type="Proteomes" id="UP001374599"/>
    </source>
</evidence>
<dbReference type="Proteomes" id="UP001374599">
    <property type="component" value="Unassembled WGS sequence"/>
</dbReference>
<keyword evidence="1" id="KW-0378">Hydrolase</keyword>
<reference evidence="1" key="1">
    <citation type="submission" date="2023-09" db="EMBL/GenBank/DDBJ databases">
        <title>Vallitalea sediminicola and Vallitalea maricola sp. nov., anaerobic bacteria isolated from marine sediment.</title>
        <authorList>
            <person name="Hirano S."/>
            <person name="Maeda A."/>
            <person name="Terahara T."/>
            <person name="Mori K."/>
            <person name="Hamada M."/>
            <person name="Matsumoto R."/>
            <person name="Kobayashi T."/>
        </authorList>
    </citation>
    <scope>NUCLEOTIDE SEQUENCE</scope>
    <source>
        <strain evidence="1">AN17-2</strain>
    </source>
</reference>
<keyword evidence="2" id="KW-1185">Reference proteome</keyword>